<reference evidence="2 3" key="1">
    <citation type="journal article" date="2011" name="Front. Microbiol.">
        <title>Genomic signatures of strain selection and enhancement in Bacillus atrophaeus var. globigii, a historical biowarfare simulant.</title>
        <authorList>
            <person name="Gibbons H.S."/>
            <person name="Broomall S.M."/>
            <person name="McNew L.A."/>
            <person name="Daligault H."/>
            <person name="Chapman C."/>
            <person name="Bruce D."/>
            <person name="Karavis M."/>
            <person name="Krepps M."/>
            <person name="McGregor P.A."/>
            <person name="Hong C."/>
            <person name="Park K.H."/>
            <person name="Akmal A."/>
            <person name="Feldman A."/>
            <person name="Lin J.S."/>
            <person name="Chang W.E."/>
            <person name="Higgs B.W."/>
            <person name="Demirev P."/>
            <person name="Lindquist J."/>
            <person name="Liem A."/>
            <person name="Fochler E."/>
            <person name="Read T.D."/>
            <person name="Tapia R."/>
            <person name="Johnson S."/>
            <person name="Bishop-Lilly K.A."/>
            <person name="Detter C."/>
            <person name="Han C."/>
            <person name="Sozhamannan S."/>
            <person name="Rosenzweig C.N."/>
            <person name="Skowronski E.W."/>
        </authorList>
    </citation>
    <scope>NUCLEOTIDE SEQUENCE [LARGE SCALE GENOMIC DNA]</scope>
    <source>
        <strain evidence="2 3">GYP-17</strain>
    </source>
</reference>
<dbReference type="SUPFAM" id="SSF103642">
    <property type="entry name" value="Sec-C motif"/>
    <property type="match status" value="1"/>
</dbReference>
<dbReference type="PANTHER" id="PTHR33747:SF9">
    <property type="entry name" value="METAL-BINDING PROTEIN"/>
    <property type="match status" value="1"/>
</dbReference>
<keyword evidence="3" id="KW-1185">Reference proteome</keyword>
<proteinExistence type="predicted"/>
<comment type="caution">
    <text evidence="2">The sequence shown here is derived from an EMBL/GenBank/DDBJ whole genome shotgun (WGS) entry which is preliminary data.</text>
</comment>
<evidence type="ECO:0000256" key="1">
    <source>
        <dbReference type="SAM" id="MobiDB-lite"/>
    </source>
</evidence>
<dbReference type="Pfam" id="PF02810">
    <property type="entry name" value="SEC-C"/>
    <property type="match status" value="1"/>
</dbReference>
<gene>
    <name evidence="2" type="ORF">CWE11_10675</name>
</gene>
<dbReference type="Pfam" id="PF03695">
    <property type="entry name" value="UPF0149"/>
    <property type="match status" value="1"/>
</dbReference>
<dbReference type="Proteomes" id="UP000288405">
    <property type="component" value="Unassembled WGS sequence"/>
</dbReference>
<dbReference type="SUPFAM" id="SSF101327">
    <property type="entry name" value="YgfB-like"/>
    <property type="match status" value="1"/>
</dbReference>
<dbReference type="AlphaFoldDB" id="A0A432WBQ8"/>
<accession>A0A432WBQ8</accession>
<dbReference type="NCBIfam" id="TIGR02292">
    <property type="entry name" value="ygfB_yecA"/>
    <property type="match status" value="1"/>
</dbReference>
<evidence type="ECO:0000313" key="3">
    <source>
        <dbReference type="Proteomes" id="UP000288405"/>
    </source>
</evidence>
<dbReference type="InterPro" id="IPR036255">
    <property type="entry name" value="YgfB-like_sf"/>
</dbReference>
<feature type="compositionally biased region" description="Basic and acidic residues" evidence="1">
    <location>
        <begin position="1"/>
        <end position="13"/>
    </location>
</feature>
<dbReference type="EMBL" id="PIPM01000015">
    <property type="protein sequence ID" value="RUO28758.1"/>
    <property type="molecule type" value="Genomic_DNA"/>
</dbReference>
<dbReference type="InterPro" id="IPR004027">
    <property type="entry name" value="SEC_C_motif"/>
</dbReference>
<dbReference type="Gene3D" id="3.10.450.50">
    <property type="match status" value="1"/>
</dbReference>
<feature type="region of interest" description="Disordered" evidence="1">
    <location>
        <begin position="1"/>
        <end position="20"/>
    </location>
</feature>
<dbReference type="NCBIfam" id="NF007704">
    <property type="entry name" value="PRK10396.1"/>
    <property type="match status" value="1"/>
</dbReference>
<organism evidence="2 3">
    <name type="scientific">Aliidiomarina sanyensis</name>
    <dbReference type="NCBI Taxonomy" id="1249555"/>
    <lineage>
        <taxon>Bacteria</taxon>
        <taxon>Pseudomonadati</taxon>
        <taxon>Pseudomonadota</taxon>
        <taxon>Gammaproteobacteria</taxon>
        <taxon>Alteromonadales</taxon>
        <taxon>Idiomarinaceae</taxon>
        <taxon>Aliidiomarina</taxon>
    </lineage>
</organism>
<dbReference type="PANTHER" id="PTHR33747">
    <property type="entry name" value="UPF0225 PROTEIN SCO1677"/>
    <property type="match status" value="1"/>
</dbReference>
<protein>
    <submittedName>
        <fullName evidence="2">YecA family protein</fullName>
    </submittedName>
</protein>
<sequence>MYWRKENQSKETKVSNMNEQPQGYLSDEEFEFIEAMLDKYGHDEAVLDASELDGFLTAVVSGPDMIPPSVWMPAIWGGEAHSPNWESEDEFKRFISLVIRHMNCIVDMLMTKNTGEFSALFKARTQSKQQVFIVEEWCFGYMRGVDLGNWPEMSKEPEQALALIALHGKEEHFDKIEALSLKEHQSHVSLLELGAEMIHAYWLNQRQHLHPSAMTKSTVQSPVVSLPKIGRNELCPCGSGKKYKQCCLH</sequence>
<name>A0A432WBQ8_9GAMM</name>
<dbReference type="InterPro" id="IPR011978">
    <property type="entry name" value="YgfB-like"/>
</dbReference>
<evidence type="ECO:0000313" key="2">
    <source>
        <dbReference type="EMBL" id="RUO28758.1"/>
    </source>
</evidence>